<feature type="domain" description="DDE-1" evidence="1">
    <location>
        <begin position="96"/>
        <end position="263"/>
    </location>
</feature>
<sequence>MSDLPGYNALLHLCQRFAHRHGFSQRVSCVSRLRQQELEAIQASFAQQFWEKYADYHPSEILNVDETGVYYDMPPRRIWAEVGRSSKVDKSEKHSERSTAVLTIRADGKTLPILFIVNGKPGGRIEIDEVPSYPPGHVYAVQEEAWMDHRVWQIYLQELLKQELVPETPSVILVDNLSSHVSQASVETVCFDLCASLKCLPPNSTSVCQPLDAGVIGPLKAKLRSLWLREKPVTTAREKRMMMIKRTIKAWNSLTEEVVLKSFEKAVPRVIEL</sequence>
<dbReference type="Pfam" id="PF03184">
    <property type="entry name" value="DDE_1"/>
    <property type="match status" value="1"/>
</dbReference>
<dbReference type="GO" id="GO:0005634">
    <property type="term" value="C:nucleus"/>
    <property type="evidence" value="ECO:0007669"/>
    <property type="project" value="TreeGrafter"/>
</dbReference>
<dbReference type="VEuPathDB" id="FungiDB:AeMF1_014940"/>
<dbReference type="GO" id="GO:0003677">
    <property type="term" value="F:DNA binding"/>
    <property type="evidence" value="ECO:0007669"/>
    <property type="project" value="TreeGrafter"/>
</dbReference>
<protein>
    <recommendedName>
        <fullName evidence="1">DDE-1 domain-containing protein</fullName>
    </recommendedName>
</protein>
<dbReference type="InterPro" id="IPR036397">
    <property type="entry name" value="RNaseH_sf"/>
</dbReference>
<evidence type="ECO:0000313" key="3">
    <source>
        <dbReference type="Proteomes" id="UP000481153"/>
    </source>
</evidence>
<comment type="caution">
    <text evidence="2">The sequence shown here is derived from an EMBL/GenBank/DDBJ whole genome shotgun (WGS) entry which is preliminary data.</text>
</comment>
<keyword evidence="3" id="KW-1185">Reference proteome</keyword>
<dbReference type="EMBL" id="VJMJ01000160">
    <property type="protein sequence ID" value="KAF0729844.1"/>
    <property type="molecule type" value="Genomic_DNA"/>
</dbReference>
<dbReference type="Proteomes" id="UP000481153">
    <property type="component" value="Unassembled WGS sequence"/>
</dbReference>
<dbReference type="PANTHER" id="PTHR19303">
    <property type="entry name" value="TRANSPOSON"/>
    <property type="match status" value="1"/>
</dbReference>
<dbReference type="AlphaFoldDB" id="A0A6G0WR35"/>
<evidence type="ECO:0000313" key="2">
    <source>
        <dbReference type="EMBL" id="KAF0729844.1"/>
    </source>
</evidence>
<accession>A0A6G0WR35</accession>
<dbReference type="PANTHER" id="PTHR19303:SF57">
    <property type="entry name" value="HTH CENPB-TYPE DOMAIN-CONTAINING PROTEIN"/>
    <property type="match status" value="1"/>
</dbReference>
<dbReference type="InterPro" id="IPR050863">
    <property type="entry name" value="CenT-Element_Derived"/>
</dbReference>
<dbReference type="InterPro" id="IPR004875">
    <property type="entry name" value="DDE_SF_endonuclease_dom"/>
</dbReference>
<reference evidence="2 3" key="1">
    <citation type="submission" date="2019-07" db="EMBL/GenBank/DDBJ databases">
        <title>Genomics analysis of Aphanomyces spp. identifies a new class of oomycete effector associated with host adaptation.</title>
        <authorList>
            <person name="Gaulin E."/>
        </authorList>
    </citation>
    <scope>NUCLEOTIDE SEQUENCE [LARGE SCALE GENOMIC DNA]</scope>
    <source>
        <strain evidence="2 3">ATCC 201684</strain>
    </source>
</reference>
<dbReference type="Gene3D" id="3.30.420.10">
    <property type="entry name" value="Ribonuclease H-like superfamily/Ribonuclease H"/>
    <property type="match status" value="1"/>
</dbReference>
<name>A0A6G0WR35_9STRA</name>
<gene>
    <name evidence="2" type="ORF">Ae201684_012627</name>
</gene>
<evidence type="ECO:0000259" key="1">
    <source>
        <dbReference type="Pfam" id="PF03184"/>
    </source>
</evidence>
<organism evidence="2 3">
    <name type="scientific">Aphanomyces euteiches</name>
    <dbReference type="NCBI Taxonomy" id="100861"/>
    <lineage>
        <taxon>Eukaryota</taxon>
        <taxon>Sar</taxon>
        <taxon>Stramenopiles</taxon>
        <taxon>Oomycota</taxon>
        <taxon>Saprolegniomycetes</taxon>
        <taxon>Saprolegniales</taxon>
        <taxon>Verrucalvaceae</taxon>
        <taxon>Aphanomyces</taxon>
    </lineage>
</organism>
<proteinExistence type="predicted"/>